<name>F6FSM8_ISOV2</name>
<dbReference type="GO" id="GO:0003676">
    <property type="term" value="F:nucleic acid binding"/>
    <property type="evidence" value="ECO:0007669"/>
    <property type="project" value="InterPro"/>
</dbReference>
<dbReference type="InterPro" id="IPR007848">
    <property type="entry name" value="Small_mtfrase_dom"/>
</dbReference>
<dbReference type="PROSITE" id="PS00092">
    <property type="entry name" value="N6_MTASE"/>
    <property type="match status" value="1"/>
</dbReference>
<accession>F6FSM8</accession>
<gene>
    <name evidence="7" type="ordered locus">Isova_2479</name>
</gene>
<evidence type="ECO:0000313" key="7">
    <source>
        <dbReference type="EMBL" id="AEG45190.1"/>
    </source>
</evidence>
<dbReference type="InterPro" id="IPR002052">
    <property type="entry name" value="DNA_methylase_N6_adenine_CS"/>
</dbReference>
<sequence>MTDLFPPGVAAVLDALVPWPDDGTRPEGPVAVDATDRLLLDEARGLLAEAEPGDVVVVGDRFGALTLGALALGAPDVRVHTDAVDAEAALLVNADRTGGRGGLAVHAELGAELLDGARLVLLQLPKSLAELTEIAELVARHAADDVTLLAGGRLKHMSRSMNDVLADSFTCVRATLARSKSRALVATGPRPERRDAPPSFPVTARLTDPALLAAGVPDGGTRPPHVTVVAHGAVFAGAGLDHGTRFLLSTADRWPAAEAVRDAVDLGCGTGLLAVVLAHRYPGVRVVATDRSAAAVASARATAAANGVADRVHARRGDAGADLPDASADVVLLNPPFHDRAAVTTDAAHRMFAAAGRVLRPGGELWCVFNTPLRYRPALERAVGPTEHVAQDPRFTVTRSRA</sequence>
<dbReference type="InterPro" id="IPR029063">
    <property type="entry name" value="SAM-dependent_MTases_sf"/>
</dbReference>
<evidence type="ECO:0000256" key="2">
    <source>
        <dbReference type="ARBA" id="ARBA00022552"/>
    </source>
</evidence>
<keyword evidence="2" id="KW-0698">rRNA processing</keyword>
<proteinExistence type="predicted"/>
<evidence type="ECO:0000313" key="8">
    <source>
        <dbReference type="Proteomes" id="UP000009236"/>
    </source>
</evidence>
<dbReference type="InterPro" id="IPR058679">
    <property type="entry name" value="RlmG_N"/>
</dbReference>
<evidence type="ECO:0000256" key="1">
    <source>
        <dbReference type="ARBA" id="ARBA00022490"/>
    </source>
</evidence>
<keyword evidence="3 7" id="KW-0489">Methyltransferase</keyword>
<dbReference type="PANTHER" id="PTHR47816:SF5">
    <property type="entry name" value="RIBOSOMAL RNA LARGE SUBUNIT METHYLTRANSFERASE G"/>
    <property type="match status" value="1"/>
</dbReference>
<organism evidence="8">
    <name type="scientific">Isoptericola variabilis (strain 225)</name>
    <dbReference type="NCBI Taxonomy" id="743718"/>
    <lineage>
        <taxon>Bacteria</taxon>
        <taxon>Bacillati</taxon>
        <taxon>Actinomycetota</taxon>
        <taxon>Actinomycetes</taxon>
        <taxon>Micrococcales</taxon>
        <taxon>Promicromonosporaceae</taxon>
        <taxon>Isoptericola</taxon>
    </lineage>
</organism>
<dbReference type="CDD" id="cd02440">
    <property type="entry name" value="AdoMet_MTases"/>
    <property type="match status" value="1"/>
</dbReference>
<dbReference type="RefSeq" id="WP_013839581.1">
    <property type="nucleotide sequence ID" value="NC_015588.1"/>
</dbReference>
<dbReference type="Gene3D" id="3.40.50.150">
    <property type="entry name" value="Vaccinia Virus protein VP39"/>
    <property type="match status" value="2"/>
</dbReference>
<dbReference type="InterPro" id="IPR046977">
    <property type="entry name" value="RsmC/RlmG"/>
</dbReference>
<evidence type="ECO:0000259" key="5">
    <source>
        <dbReference type="Pfam" id="PF05175"/>
    </source>
</evidence>
<keyword evidence="4 7" id="KW-0808">Transferase</keyword>
<evidence type="ECO:0000256" key="3">
    <source>
        <dbReference type="ARBA" id="ARBA00022603"/>
    </source>
</evidence>
<dbReference type="GO" id="GO:0006364">
    <property type="term" value="P:rRNA processing"/>
    <property type="evidence" value="ECO:0007669"/>
    <property type="project" value="UniProtKB-KW"/>
</dbReference>
<dbReference type="KEGG" id="iva:Isova_2479"/>
<dbReference type="Pfam" id="PF26049">
    <property type="entry name" value="RLMG_N"/>
    <property type="match status" value="1"/>
</dbReference>
<keyword evidence="8" id="KW-1185">Reference proteome</keyword>
<keyword evidence="1" id="KW-0963">Cytoplasm</keyword>
<evidence type="ECO:0000259" key="6">
    <source>
        <dbReference type="Pfam" id="PF26049"/>
    </source>
</evidence>
<dbReference type="STRING" id="743718.Isova_2479"/>
<evidence type="ECO:0000256" key="4">
    <source>
        <dbReference type="ARBA" id="ARBA00022679"/>
    </source>
</evidence>
<dbReference type="GO" id="GO:0032259">
    <property type="term" value="P:methylation"/>
    <property type="evidence" value="ECO:0007669"/>
    <property type="project" value="UniProtKB-KW"/>
</dbReference>
<reference evidence="7 8" key="1">
    <citation type="submission" date="2011-05" db="EMBL/GenBank/DDBJ databases">
        <title>Complete sequence of Isoptericola variabilis 225.</title>
        <authorList>
            <consortium name="US DOE Joint Genome Institute"/>
            <person name="Lucas S."/>
            <person name="Han J."/>
            <person name="Lapidus A."/>
            <person name="Cheng J.-F."/>
            <person name="Goodwin L."/>
            <person name="Pitluck S."/>
            <person name="Peters L."/>
            <person name="Mikhailova N."/>
            <person name="Zeytun A."/>
            <person name="Han C."/>
            <person name="Tapia R."/>
            <person name="Land M."/>
            <person name="Hauser L."/>
            <person name="Kyrpides N."/>
            <person name="Ivanova N."/>
            <person name="Pagani I."/>
            <person name="Siebers A."/>
            <person name="Allgaier M."/>
            <person name="Thelen M."/>
            <person name="Hugenholtz P."/>
            <person name="Gladden J."/>
            <person name="Woyke T."/>
        </authorList>
    </citation>
    <scope>NUCLEOTIDE SEQUENCE [LARGE SCALE GENOMIC DNA]</scope>
    <source>
        <strain evidence="8">225</strain>
    </source>
</reference>
<feature type="domain" description="RlmG N-terminal" evidence="6">
    <location>
        <begin position="31"/>
        <end position="187"/>
    </location>
</feature>
<dbReference type="eggNOG" id="COG2813">
    <property type="taxonomic scope" value="Bacteria"/>
</dbReference>
<feature type="domain" description="Methyltransferase small" evidence="5">
    <location>
        <begin position="226"/>
        <end position="398"/>
    </location>
</feature>
<dbReference type="EMBL" id="CP002810">
    <property type="protein sequence ID" value="AEG45190.1"/>
    <property type="molecule type" value="Genomic_DNA"/>
</dbReference>
<protein>
    <submittedName>
        <fullName evidence="7">rRNA (Guanine-N(2)-)-methyltransferase</fullName>
    </submittedName>
</protein>
<dbReference type="Pfam" id="PF05175">
    <property type="entry name" value="MTS"/>
    <property type="match status" value="1"/>
</dbReference>
<dbReference type="SUPFAM" id="SSF53335">
    <property type="entry name" value="S-adenosyl-L-methionine-dependent methyltransferases"/>
    <property type="match status" value="1"/>
</dbReference>
<dbReference type="GO" id="GO:0008170">
    <property type="term" value="F:N-methyltransferase activity"/>
    <property type="evidence" value="ECO:0007669"/>
    <property type="project" value="UniProtKB-ARBA"/>
</dbReference>
<dbReference type="GO" id="GO:0008757">
    <property type="term" value="F:S-adenosylmethionine-dependent methyltransferase activity"/>
    <property type="evidence" value="ECO:0007669"/>
    <property type="project" value="InterPro"/>
</dbReference>
<dbReference type="PANTHER" id="PTHR47816">
    <property type="entry name" value="RIBOSOMAL RNA SMALL SUBUNIT METHYLTRANSFERASE C"/>
    <property type="match status" value="1"/>
</dbReference>
<dbReference type="Proteomes" id="UP000009236">
    <property type="component" value="Chromosome"/>
</dbReference>
<dbReference type="AlphaFoldDB" id="F6FSM8"/>
<dbReference type="HOGENOM" id="CLU_040288_2_0_11"/>